<dbReference type="GO" id="GO:0005829">
    <property type="term" value="C:cytosol"/>
    <property type="evidence" value="ECO:0007669"/>
    <property type="project" value="TreeGrafter"/>
</dbReference>
<comment type="caution">
    <text evidence="2">The sequence shown here is derived from an EMBL/GenBank/DDBJ whole genome shotgun (WGS) entry which is preliminary data.</text>
</comment>
<dbReference type="OrthoDB" id="287932at2"/>
<feature type="domain" description="ABM" evidence="1">
    <location>
        <begin position="4"/>
        <end position="92"/>
    </location>
</feature>
<dbReference type="Gene3D" id="3.30.70.100">
    <property type="match status" value="1"/>
</dbReference>
<dbReference type="GO" id="GO:0004497">
    <property type="term" value="F:monooxygenase activity"/>
    <property type="evidence" value="ECO:0007669"/>
    <property type="project" value="UniProtKB-KW"/>
</dbReference>
<evidence type="ECO:0000313" key="3">
    <source>
        <dbReference type="Proteomes" id="UP000403266"/>
    </source>
</evidence>
<dbReference type="PROSITE" id="PS51725">
    <property type="entry name" value="ABM"/>
    <property type="match status" value="1"/>
</dbReference>
<gene>
    <name evidence="2" type="ORF">FS320_00250</name>
</gene>
<accession>A0A5N7M9U7</accession>
<dbReference type="PANTHER" id="PTHR33336">
    <property type="entry name" value="QUINOL MONOOXYGENASE YGIN-RELATED"/>
    <property type="match status" value="1"/>
</dbReference>
<keyword evidence="2" id="KW-0503">Monooxygenase</keyword>
<reference evidence="2 3" key="1">
    <citation type="journal article" date="2019" name="Syst. Appl. Microbiol.">
        <title>Microvirga tunisiensis sp. nov., a root nodule symbiotic bacterium isolated from Lupinus micranthus and L. luteus grown in Northern Tunisia.</title>
        <authorList>
            <person name="Msaddak A."/>
            <person name="Rejili M."/>
            <person name="Duran D."/>
            <person name="Mars M."/>
            <person name="Palacios J.M."/>
            <person name="Ruiz-Argueso T."/>
            <person name="Rey L."/>
            <person name="Imperial J."/>
        </authorList>
    </citation>
    <scope>NUCLEOTIDE SEQUENCE [LARGE SCALE GENOMIC DNA]</scope>
    <source>
        <strain evidence="2 3">Lmie10</strain>
    </source>
</reference>
<dbReference type="EMBL" id="VOSK01000001">
    <property type="protein sequence ID" value="MPR23691.1"/>
    <property type="molecule type" value="Genomic_DNA"/>
</dbReference>
<dbReference type="InterPro" id="IPR007138">
    <property type="entry name" value="ABM_dom"/>
</dbReference>
<proteinExistence type="predicted"/>
<dbReference type="AlphaFoldDB" id="A0A5N7M9U7"/>
<dbReference type="RefSeq" id="WP_152708605.1">
    <property type="nucleotide sequence ID" value="NZ_VOSJ01000001.1"/>
</dbReference>
<protein>
    <submittedName>
        <fullName evidence="2">Antibiotic biosynthesis monooxygenase</fullName>
    </submittedName>
</protein>
<dbReference type="InterPro" id="IPR011008">
    <property type="entry name" value="Dimeric_a/b-barrel"/>
</dbReference>
<sequence>MKEVSAVAITLAKPGFEDKVGIALEALIAPTRQEKGMLQYEMHRDPKNPRSFVFIERWEDEEDFRVHCGSRHVEAYLKQTDGWIEHSVLYTLEKVA</sequence>
<keyword evidence="2" id="KW-0560">Oxidoreductase</keyword>
<keyword evidence="3" id="KW-1185">Reference proteome</keyword>
<dbReference type="SUPFAM" id="SSF54909">
    <property type="entry name" value="Dimeric alpha+beta barrel"/>
    <property type="match status" value="1"/>
</dbReference>
<dbReference type="PANTHER" id="PTHR33336:SF3">
    <property type="entry name" value="ABM DOMAIN-CONTAINING PROTEIN"/>
    <property type="match status" value="1"/>
</dbReference>
<organism evidence="2 3">
    <name type="scientific">Microvirga tunisiensis</name>
    <dbReference type="NCBI Taxonomy" id="2108360"/>
    <lineage>
        <taxon>Bacteria</taxon>
        <taxon>Pseudomonadati</taxon>
        <taxon>Pseudomonadota</taxon>
        <taxon>Alphaproteobacteria</taxon>
        <taxon>Hyphomicrobiales</taxon>
        <taxon>Methylobacteriaceae</taxon>
        <taxon>Microvirga</taxon>
    </lineage>
</organism>
<dbReference type="Pfam" id="PF03992">
    <property type="entry name" value="ABM"/>
    <property type="match status" value="1"/>
</dbReference>
<dbReference type="InterPro" id="IPR050744">
    <property type="entry name" value="AI-2_Isomerase_LsrG"/>
</dbReference>
<evidence type="ECO:0000313" key="2">
    <source>
        <dbReference type="EMBL" id="MPR23691.1"/>
    </source>
</evidence>
<dbReference type="Proteomes" id="UP000403266">
    <property type="component" value="Unassembled WGS sequence"/>
</dbReference>
<name>A0A5N7M9U7_9HYPH</name>
<evidence type="ECO:0000259" key="1">
    <source>
        <dbReference type="PROSITE" id="PS51725"/>
    </source>
</evidence>